<sequence length="747" mass="84026">MPESDSSGRTKTKTLRIKISKIQADGVPIVPFRTGRFFIKIQVNDDTATTAIAVAASGWVSWKDELHFDIPLPSTMTLTLLATHRVRSESILGWYQRKIEAGACGPIRCQLNKTGTPPTDVSFYVDLLPSDAPCASDRRAGKSRGSEIRDVGAGIHVAMRAALCPVHLQGAELQTKHAVWFEPDLTTMVSDGLNLGEVDGLPEFLSLLLEHVERFTKLISRFSEIHPYAKFACSVLTMAQKAVIAQKERDHRLRQLIQVTSEVFLFLNDLKVSALEGHRQTIKLLTLQTTECAYFIRDYTKQKSFIGRTGSSLLSGRAMDAKIAEYEKKFEDLKAAFRNGSALNTEIVVLRIADQVDRIVTAAELDDLPYASARFDLGKQCRGGTREDVLEQIFAWINQSDPDTPRVLLLNSRPGAGKSAIAHTVSRRLNELRRLGSSFFFLREQPERSPEKLFTTIARDLADLDPEWKEALRQAVGLRALRKTPSIREQFEEFILKPAQRPSVYFGPVVIVIDALDAVADPDARQTLISLLSSRTAELPNNFRIFITARTEPDICAAFRNREGIAWWPMDTGIDRESNMKDIAEFFDNELAGVVGSRWSDKLCHKLVRKSEGDFGWATFACTFIKHNGGRIKSPYDRMSRLLWKPKGATAAQLEAEESDSESDGFLHDRIRDKLHHIRSHSVFDNLWHPHPHHRYSDAVNAVPSFPVPWRHPTPPHGEGPPGPWLTRFPDANLHDTAQFVDEPLHY</sequence>
<comment type="caution">
    <text evidence="3">The sequence shown here is derived from an EMBL/GenBank/DDBJ whole genome shotgun (WGS) entry which is preliminary data.</text>
</comment>
<accession>A0A8H7CRL8</accession>
<evidence type="ECO:0000256" key="1">
    <source>
        <dbReference type="ARBA" id="ARBA00022737"/>
    </source>
</evidence>
<dbReference type="PANTHER" id="PTHR10039:SF17">
    <property type="entry name" value="FUNGAL STAND N-TERMINAL GOODBYE DOMAIN-CONTAINING PROTEIN-RELATED"/>
    <property type="match status" value="1"/>
</dbReference>
<feature type="domain" description="Nephrocystin 3-like N-terminal" evidence="2">
    <location>
        <begin position="385"/>
        <end position="550"/>
    </location>
</feature>
<reference evidence="3" key="1">
    <citation type="submission" date="2020-05" db="EMBL/GenBank/DDBJ databases">
        <title>Mycena genomes resolve the evolution of fungal bioluminescence.</title>
        <authorList>
            <person name="Tsai I.J."/>
        </authorList>
    </citation>
    <scope>NUCLEOTIDE SEQUENCE</scope>
    <source>
        <strain evidence="3">CCC161011</strain>
    </source>
</reference>
<dbReference type="InterPro" id="IPR056884">
    <property type="entry name" value="NPHP3-like_N"/>
</dbReference>
<evidence type="ECO:0000313" key="3">
    <source>
        <dbReference type="EMBL" id="KAF7345626.1"/>
    </source>
</evidence>
<dbReference type="Gene3D" id="3.40.50.300">
    <property type="entry name" value="P-loop containing nucleotide triphosphate hydrolases"/>
    <property type="match status" value="1"/>
</dbReference>
<protein>
    <submittedName>
        <fullName evidence="3">WD40 repeat-like protein</fullName>
    </submittedName>
</protein>
<gene>
    <name evidence="3" type="ORF">MVEN_01581800</name>
</gene>
<dbReference type="EMBL" id="JACAZI010000013">
    <property type="protein sequence ID" value="KAF7345626.1"/>
    <property type="molecule type" value="Genomic_DNA"/>
</dbReference>
<organism evidence="3 4">
    <name type="scientific">Mycena venus</name>
    <dbReference type="NCBI Taxonomy" id="2733690"/>
    <lineage>
        <taxon>Eukaryota</taxon>
        <taxon>Fungi</taxon>
        <taxon>Dikarya</taxon>
        <taxon>Basidiomycota</taxon>
        <taxon>Agaricomycotina</taxon>
        <taxon>Agaricomycetes</taxon>
        <taxon>Agaricomycetidae</taxon>
        <taxon>Agaricales</taxon>
        <taxon>Marasmiineae</taxon>
        <taxon>Mycenaceae</taxon>
        <taxon>Mycena</taxon>
    </lineage>
</organism>
<name>A0A8H7CRL8_9AGAR</name>
<dbReference type="PANTHER" id="PTHR10039">
    <property type="entry name" value="AMELOGENIN"/>
    <property type="match status" value="1"/>
</dbReference>
<evidence type="ECO:0000259" key="2">
    <source>
        <dbReference type="Pfam" id="PF24883"/>
    </source>
</evidence>
<dbReference type="AlphaFoldDB" id="A0A8H7CRL8"/>
<dbReference type="Proteomes" id="UP000620124">
    <property type="component" value="Unassembled WGS sequence"/>
</dbReference>
<keyword evidence="1" id="KW-0677">Repeat</keyword>
<dbReference type="SUPFAM" id="SSF52540">
    <property type="entry name" value="P-loop containing nucleoside triphosphate hydrolases"/>
    <property type="match status" value="1"/>
</dbReference>
<keyword evidence="4" id="KW-1185">Reference proteome</keyword>
<dbReference type="Pfam" id="PF24883">
    <property type="entry name" value="NPHP3_N"/>
    <property type="match status" value="1"/>
</dbReference>
<dbReference type="OrthoDB" id="163438at2759"/>
<dbReference type="InterPro" id="IPR027417">
    <property type="entry name" value="P-loop_NTPase"/>
</dbReference>
<evidence type="ECO:0000313" key="4">
    <source>
        <dbReference type="Proteomes" id="UP000620124"/>
    </source>
</evidence>
<proteinExistence type="predicted"/>